<dbReference type="EMBL" id="SMZX01000001">
    <property type="protein sequence ID" value="TDL45917.1"/>
    <property type="molecule type" value="Genomic_DNA"/>
</dbReference>
<reference evidence="4 5" key="1">
    <citation type="submission" date="2019-03" db="EMBL/GenBank/DDBJ databases">
        <title>Genome Sequencing and Assembly of Various Microbes Isolated from Partially Reclaimed Soil and Acid Mine Drainage (AMD) Site.</title>
        <authorList>
            <person name="Steinbock B."/>
            <person name="Bechtold R."/>
            <person name="Sevigny J.L."/>
            <person name="Thomas D."/>
            <person name="Cuthill L.R."/>
            <person name="Aveiro Johannsen E.J."/>
            <person name="Thomas K."/>
            <person name="Ghosh A."/>
        </authorList>
    </citation>
    <scope>NUCLEOTIDE SEQUENCE [LARGE SCALE GENOMIC DNA]</scope>
    <source>
        <strain evidence="4 5">F-B2</strain>
    </source>
</reference>
<feature type="compositionally biased region" description="Pro residues" evidence="1">
    <location>
        <begin position="38"/>
        <end position="61"/>
    </location>
</feature>
<accession>A0A4R5YRA9</accession>
<protein>
    <submittedName>
        <fullName evidence="4">PQQ-dependent sugar dehydrogenase</fullName>
    </submittedName>
</protein>
<dbReference type="SUPFAM" id="SSF50952">
    <property type="entry name" value="Soluble quinoprotein glucose dehydrogenase"/>
    <property type="match status" value="1"/>
</dbReference>
<gene>
    <name evidence="4" type="ORF">E2R54_05625</name>
</gene>
<dbReference type="PANTHER" id="PTHR19328">
    <property type="entry name" value="HEDGEHOG-INTERACTING PROTEIN"/>
    <property type="match status" value="1"/>
</dbReference>
<evidence type="ECO:0000313" key="4">
    <source>
        <dbReference type="EMBL" id="TDL45917.1"/>
    </source>
</evidence>
<dbReference type="PROSITE" id="PS51257">
    <property type="entry name" value="PROKAR_LIPOPROTEIN"/>
    <property type="match status" value="1"/>
</dbReference>
<dbReference type="InterPro" id="IPR011041">
    <property type="entry name" value="Quinoprot_gluc/sorb_DH_b-prop"/>
</dbReference>
<dbReference type="AlphaFoldDB" id="A0A4R5YRA9"/>
<feature type="region of interest" description="Disordered" evidence="1">
    <location>
        <begin position="27"/>
        <end position="69"/>
    </location>
</feature>
<feature type="chain" id="PRO_5020232505" evidence="2">
    <location>
        <begin position="29"/>
        <end position="378"/>
    </location>
</feature>
<feature type="domain" description="Glucose/Sorbosone dehydrogenase" evidence="3">
    <location>
        <begin position="70"/>
        <end position="360"/>
    </location>
</feature>
<dbReference type="InterPro" id="IPR011042">
    <property type="entry name" value="6-blade_b-propeller_TolB-like"/>
</dbReference>
<sequence length="378" mass="38868">MLSRRRTSSSIAGVGVAAALLLSGCTSAEDPAAESPSPSAPASPSPTPSPTPTPTPVPAPETPRTVASGLDAPWSMAVVGDTVFVSERDTARILEVAPDGATRVVGTIAGVAHSAEGGLLGLATDGDSLFVYSTARSGNRVERYPLTGEPGSYGLGGRTSVIDGMPAGTHHNGGRIAFGPDGMLYIANGDTSDEPASQDPGSLAGKILRIAPDGGIPSDNPDPSSPVYSLGHRNVQGFAWAEDGTMFASEFGRNYRDELNIIEPGGNYGWPYVEGTGGEGDGFIDPVQTWPTDAASPSGIAIVNDTILVANLRGRVLRAVPVADPTTSTELYADEYGRLRDVTVGPDGTLFVLTNNTDGRGSPRDGDDRIVSLAVPRA</sequence>
<dbReference type="PANTHER" id="PTHR19328:SF13">
    <property type="entry name" value="HIPL1 PROTEIN"/>
    <property type="match status" value="1"/>
</dbReference>
<dbReference type="RefSeq" id="WP_133398990.1">
    <property type="nucleotide sequence ID" value="NZ_SMZX01000001.1"/>
</dbReference>
<organism evidence="4 5">
    <name type="scientific">Microbacterium oleivorans</name>
    <dbReference type="NCBI Taxonomy" id="273677"/>
    <lineage>
        <taxon>Bacteria</taxon>
        <taxon>Bacillati</taxon>
        <taxon>Actinomycetota</taxon>
        <taxon>Actinomycetes</taxon>
        <taxon>Micrococcales</taxon>
        <taxon>Microbacteriaceae</taxon>
        <taxon>Microbacterium</taxon>
    </lineage>
</organism>
<evidence type="ECO:0000256" key="2">
    <source>
        <dbReference type="SAM" id="SignalP"/>
    </source>
</evidence>
<dbReference type="InterPro" id="IPR012938">
    <property type="entry name" value="Glc/Sorbosone_DH"/>
</dbReference>
<comment type="caution">
    <text evidence="4">The sequence shown here is derived from an EMBL/GenBank/DDBJ whole genome shotgun (WGS) entry which is preliminary data.</text>
</comment>
<keyword evidence="2" id="KW-0732">Signal</keyword>
<evidence type="ECO:0000313" key="5">
    <source>
        <dbReference type="Proteomes" id="UP000295633"/>
    </source>
</evidence>
<evidence type="ECO:0000259" key="3">
    <source>
        <dbReference type="Pfam" id="PF07995"/>
    </source>
</evidence>
<evidence type="ECO:0000256" key="1">
    <source>
        <dbReference type="SAM" id="MobiDB-lite"/>
    </source>
</evidence>
<proteinExistence type="predicted"/>
<dbReference type="Proteomes" id="UP000295633">
    <property type="component" value="Unassembled WGS sequence"/>
</dbReference>
<feature type="compositionally biased region" description="Low complexity" evidence="1">
    <location>
        <begin position="27"/>
        <end position="37"/>
    </location>
</feature>
<name>A0A4R5YRA9_9MICO</name>
<dbReference type="Pfam" id="PF07995">
    <property type="entry name" value="GSDH"/>
    <property type="match status" value="1"/>
</dbReference>
<dbReference type="Gene3D" id="2.120.10.30">
    <property type="entry name" value="TolB, C-terminal domain"/>
    <property type="match status" value="1"/>
</dbReference>
<feature type="signal peptide" evidence="2">
    <location>
        <begin position="1"/>
        <end position="28"/>
    </location>
</feature>